<keyword evidence="9" id="KW-0675">Receptor</keyword>
<keyword evidence="3 12" id="KW-0812">Transmembrane</keyword>
<evidence type="ECO:0000256" key="2">
    <source>
        <dbReference type="ARBA" id="ARBA00007343"/>
    </source>
</evidence>
<evidence type="ECO:0000256" key="8">
    <source>
        <dbReference type="ARBA" id="ARBA00023157"/>
    </source>
</evidence>
<keyword evidence="17" id="KW-1185">Reference proteome</keyword>
<feature type="transmembrane region" description="Helical" evidence="12">
    <location>
        <begin position="602"/>
        <end position="623"/>
    </location>
</feature>
<dbReference type="InterPro" id="IPR017981">
    <property type="entry name" value="GPCR_2-like_7TM"/>
</dbReference>
<evidence type="ECO:0000259" key="16">
    <source>
        <dbReference type="PROSITE" id="PS50261"/>
    </source>
</evidence>
<dbReference type="PROSITE" id="PS50261">
    <property type="entry name" value="G_PROTEIN_RECEP_F2_4"/>
    <property type="match status" value="1"/>
</dbReference>
<accession>A0A8B8AQ55</accession>
<reference evidence="18" key="1">
    <citation type="submission" date="2025-08" db="UniProtKB">
        <authorList>
            <consortium name="RefSeq"/>
        </authorList>
    </citation>
    <scope>IDENTIFICATION</scope>
    <source>
        <tissue evidence="18">Whole sample</tissue>
    </source>
</reference>
<dbReference type="InterPro" id="IPR057244">
    <property type="entry name" value="GAIN_B"/>
</dbReference>
<keyword evidence="11" id="KW-0807">Transducer</keyword>
<dbReference type="GeneID" id="111103954"/>
<evidence type="ECO:0000256" key="3">
    <source>
        <dbReference type="ARBA" id="ARBA00022692"/>
    </source>
</evidence>
<dbReference type="OrthoDB" id="10052455at2759"/>
<keyword evidence="8" id="KW-1015">Disulfide bond</keyword>
<feature type="transmembrane region" description="Helical" evidence="12">
    <location>
        <begin position="709"/>
        <end position="731"/>
    </location>
</feature>
<dbReference type="Gene3D" id="2.60.40.10">
    <property type="entry name" value="Immunoglobulins"/>
    <property type="match status" value="1"/>
</dbReference>
<feature type="transmembrane region" description="Helical" evidence="12">
    <location>
        <begin position="630"/>
        <end position="650"/>
    </location>
</feature>
<dbReference type="GO" id="GO:0007166">
    <property type="term" value="P:cell surface receptor signaling pathway"/>
    <property type="evidence" value="ECO:0007669"/>
    <property type="project" value="InterPro"/>
</dbReference>
<dbReference type="SMART" id="SM00303">
    <property type="entry name" value="GPS"/>
    <property type="match status" value="1"/>
</dbReference>
<keyword evidence="7 12" id="KW-0472">Membrane</keyword>
<evidence type="ECO:0000256" key="12">
    <source>
        <dbReference type="SAM" id="Phobius"/>
    </source>
</evidence>
<dbReference type="Pfam" id="PF00002">
    <property type="entry name" value="7tm_2"/>
    <property type="match status" value="1"/>
</dbReference>
<sequence length="901" mass="101598">MWLLERFFYFGVSFFILEQIKVQAQNGTVKLWNTVIDTYEGAEVITGANVNFTTNPATLQPRWSRNGRRISNTSRFKITDEFQPAYLTSTLTIKNVKRLDAGNWTFEVNVRNQSYSRIAFVTVHENPVLRVQRDFLVVQEGFPIYLVCYWTNNGKENYYKQIYLRSFTNTDQNIEHAAAELKMITNDLDAEKWIDTSNFDKSYSVFMKLKAEVKDSGDYTCYNTESNEAFSKQSGNIYIYVFKPDEVVCLSIIDEYGISWPNTLSNITVYGPCAEDKSGYSVRYCDLDAIWSYTDISYCSNGEYDLLEQQLDDIYSDIDDGLANETIVGNAIYKTLSEIKTVSRNTNSSGGLNRTIQMLGKIVDLANNADSLDEESFFQTVDNVLSSRNTDALTKLSKTENVSDAGTVMQLIEQFSGYVKRKGWNSTITKRFYGTNFEVGYSVLNSSASITFPQAQSGLSYLELPKQGTNKSDNFYTAVIYRTLQDFLPTNLKNVSRNQTEKMISTPVLSLKLETVPEVLSPPLSLTFVTLNKTGKSSSALCVYWDFTARNGRGAWQTDGCTRIDVSSNQIVCQCNHLTNFAVLMSLDSGIADAPVLSTISMIGSGISIFFAILTIVLHLVVWRFVKNDVTILLLNLCAALAVSYTLFMVESYATENKDLCAAITCLLHSMLLVMFSMMQCIGIHYFRNIFLASIWLSMADQFSQRSSLPWYLSIGWGLPFVISLMTLGIFVNKNYFLSNHCWLSVDSGSLYFFIVPAYLIIFLNTLILIALIKVSVTRTKIATNRSNEDSSNFSMKARQAMKNFGILVPVLGFTWIFGILSINEDTEMFQYLFTISSSLQGLLIFLVHVPLNKKLRAAFTKKYGRKISFKKKPILETSNTGNTTNASSDIVLTETTGTND</sequence>
<dbReference type="InterPro" id="IPR001879">
    <property type="entry name" value="GPCR_2_extracellular_dom"/>
</dbReference>
<evidence type="ECO:0000259" key="15">
    <source>
        <dbReference type="PROSITE" id="PS50227"/>
    </source>
</evidence>
<dbReference type="InterPro" id="IPR013783">
    <property type="entry name" value="Ig-like_fold"/>
</dbReference>
<evidence type="ECO:0000256" key="10">
    <source>
        <dbReference type="ARBA" id="ARBA00023180"/>
    </source>
</evidence>
<dbReference type="InterPro" id="IPR046338">
    <property type="entry name" value="GAIN_dom_sf"/>
</dbReference>
<dbReference type="AlphaFoldDB" id="A0A8B8AQ55"/>
<evidence type="ECO:0000256" key="9">
    <source>
        <dbReference type="ARBA" id="ARBA00023170"/>
    </source>
</evidence>
<evidence type="ECO:0000256" key="7">
    <source>
        <dbReference type="ARBA" id="ARBA00023136"/>
    </source>
</evidence>
<dbReference type="KEGG" id="cvn:111103954"/>
<evidence type="ECO:0000256" key="6">
    <source>
        <dbReference type="ARBA" id="ARBA00023040"/>
    </source>
</evidence>
<dbReference type="GO" id="GO:0005886">
    <property type="term" value="C:plasma membrane"/>
    <property type="evidence" value="ECO:0007669"/>
    <property type="project" value="UniProtKB-SubCell"/>
</dbReference>
<keyword evidence="5 12" id="KW-1133">Transmembrane helix</keyword>
<evidence type="ECO:0000313" key="17">
    <source>
        <dbReference type="Proteomes" id="UP000694844"/>
    </source>
</evidence>
<dbReference type="Gene3D" id="4.10.1240.10">
    <property type="entry name" value="GPCR, family 2, extracellular hormone receptor domain"/>
    <property type="match status" value="1"/>
</dbReference>
<evidence type="ECO:0000256" key="11">
    <source>
        <dbReference type="ARBA" id="ARBA00023224"/>
    </source>
</evidence>
<dbReference type="SUPFAM" id="SSF111418">
    <property type="entry name" value="Hormone receptor domain"/>
    <property type="match status" value="1"/>
</dbReference>
<dbReference type="PROSITE" id="PS50221">
    <property type="entry name" value="GAIN_B"/>
    <property type="match status" value="1"/>
</dbReference>
<dbReference type="SMART" id="SM00008">
    <property type="entry name" value="HormR"/>
    <property type="match status" value="1"/>
</dbReference>
<evidence type="ECO:0000256" key="5">
    <source>
        <dbReference type="ARBA" id="ARBA00022989"/>
    </source>
</evidence>
<feature type="transmembrane region" description="Helical" evidence="12">
    <location>
        <begin position="662"/>
        <end position="688"/>
    </location>
</feature>
<dbReference type="Gene3D" id="2.60.220.50">
    <property type="match status" value="1"/>
</dbReference>
<dbReference type="InterPro" id="IPR000832">
    <property type="entry name" value="GPCR_2_secretin-like"/>
</dbReference>
<feature type="transmembrane region" description="Helical" evidence="12">
    <location>
        <begin position="829"/>
        <end position="852"/>
    </location>
</feature>
<keyword evidence="10" id="KW-0325">Glycoprotein</keyword>
<name>A0A8B8AQ55_CRAVI</name>
<feature type="domain" description="G-protein coupled receptors family 2 profile 1" evidence="15">
    <location>
        <begin position="220"/>
        <end position="303"/>
    </location>
</feature>
<feature type="domain" description="G-protein coupled receptors family 2 profile 2" evidence="16">
    <location>
        <begin position="597"/>
        <end position="853"/>
    </location>
</feature>
<keyword evidence="6" id="KW-0297">G-protein coupled receptor</keyword>
<feature type="signal peptide" evidence="13">
    <location>
        <begin position="1"/>
        <end position="24"/>
    </location>
</feature>
<dbReference type="RefSeq" id="XP_022293315.1">
    <property type="nucleotide sequence ID" value="XM_022437607.1"/>
</dbReference>
<dbReference type="Pfam" id="PF01825">
    <property type="entry name" value="GPS"/>
    <property type="match status" value="1"/>
</dbReference>
<protein>
    <submittedName>
        <fullName evidence="18">Adhesion G-protein coupled receptor D1-like isoform X1</fullName>
    </submittedName>
</protein>
<comment type="similarity">
    <text evidence="2">Belongs to the G-protein coupled receptor 2 family. Adhesion G-protein coupled receptor (ADGR) subfamily.</text>
</comment>
<dbReference type="SUPFAM" id="SSF81321">
    <property type="entry name" value="Family A G protein-coupled receptor-like"/>
    <property type="match status" value="1"/>
</dbReference>
<evidence type="ECO:0000256" key="4">
    <source>
        <dbReference type="ARBA" id="ARBA00022729"/>
    </source>
</evidence>
<dbReference type="Gene3D" id="1.25.40.610">
    <property type="match status" value="1"/>
</dbReference>
<dbReference type="InterPro" id="IPR036179">
    <property type="entry name" value="Ig-like_dom_sf"/>
</dbReference>
<feature type="domain" description="GAIN-B" evidence="14">
    <location>
        <begin position="424"/>
        <end position="591"/>
    </location>
</feature>
<dbReference type="PROSITE" id="PS50227">
    <property type="entry name" value="G_PROTEIN_RECEP_F2_3"/>
    <property type="match status" value="1"/>
</dbReference>
<dbReference type="InterPro" id="IPR000203">
    <property type="entry name" value="GPS"/>
</dbReference>
<keyword evidence="4 13" id="KW-0732">Signal</keyword>
<dbReference type="SUPFAM" id="SSF48726">
    <property type="entry name" value="Immunoglobulin"/>
    <property type="match status" value="1"/>
</dbReference>
<gene>
    <name evidence="18" type="primary">LOC111103954</name>
</gene>
<dbReference type="Proteomes" id="UP000694844">
    <property type="component" value="Chromosome 7"/>
</dbReference>
<feature type="chain" id="PRO_5034280867" evidence="13">
    <location>
        <begin position="25"/>
        <end position="901"/>
    </location>
</feature>
<dbReference type="InterPro" id="IPR036445">
    <property type="entry name" value="GPCR_2_extracell_dom_sf"/>
</dbReference>
<dbReference type="Gene3D" id="1.20.1070.10">
    <property type="entry name" value="Rhodopsin 7-helix transmembrane proteins"/>
    <property type="match status" value="1"/>
</dbReference>
<dbReference type="FunFam" id="1.20.1070.10:FF:000058">
    <property type="entry name" value="Adhesion G protein-coupled receptor F5"/>
    <property type="match status" value="1"/>
</dbReference>
<evidence type="ECO:0000313" key="18">
    <source>
        <dbReference type="RefSeq" id="XP_022293315.1"/>
    </source>
</evidence>
<feature type="transmembrane region" description="Helical" evidence="12">
    <location>
        <begin position="751"/>
        <end position="773"/>
    </location>
</feature>
<organism evidence="17 18">
    <name type="scientific">Crassostrea virginica</name>
    <name type="common">Eastern oyster</name>
    <dbReference type="NCBI Taxonomy" id="6565"/>
    <lineage>
        <taxon>Eukaryota</taxon>
        <taxon>Metazoa</taxon>
        <taxon>Spiralia</taxon>
        <taxon>Lophotrochozoa</taxon>
        <taxon>Mollusca</taxon>
        <taxon>Bivalvia</taxon>
        <taxon>Autobranchia</taxon>
        <taxon>Pteriomorphia</taxon>
        <taxon>Ostreida</taxon>
        <taxon>Ostreoidea</taxon>
        <taxon>Ostreidae</taxon>
        <taxon>Crassostrea</taxon>
    </lineage>
</organism>
<evidence type="ECO:0000256" key="1">
    <source>
        <dbReference type="ARBA" id="ARBA00004141"/>
    </source>
</evidence>
<comment type="subcellular location">
    <subcellularLocation>
        <location evidence="1">Membrane</location>
        <topology evidence="1">Multi-pass membrane protein</topology>
    </subcellularLocation>
</comment>
<dbReference type="PANTHER" id="PTHR12011:SF347">
    <property type="entry name" value="FI21270P1-RELATED"/>
    <property type="match status" value="1"/>
</dbReference>
<dbReference type="PANTHER" id="PTHR12011">
    <property type="entry name" value="ADHESION G-PROTEIN COUPLED RECEPTOR"/>
    <property type="match status" value="1"/>
</dbReference>
<feature type="transmembrane region" description="Helical" evidence="12">
    <location>
        <begin position="805"/>
        <end position="823"/>
    </location>
</feature>
<dbReference type="GO" id="GO:0004930">
    <property type="term" value="F:G protein-coupled receptor activity"/>
    <property type="evidence" value="ECO:0007669"/>
    <property type="project" value="UniProtKB-KW"/>
</dbReference>
<dbReference type="PRINTS" id="PR00249">
    <property type="entry name" value="GPCRSECRETIN"/>
</dbReference>
<proteinExistence type="inferred from homology"/>
<evidence type="ECO:0000259" key="14">
    <source>
        <dbReference type="PROSITE" id="PS50221"/>
    </source>
</evidence>
<evidence type="ECO:0000256" key="13">
    <source>
        <dbReference type="SAM" id="SignalP"/>
    </source>
</evidence>